<evidence type="ECO:0000313" key="1">
    <source>
        <dbReference type="EMBL" id="CAH6722840.1"/>
    </source>
</evidence>
<organism evidence="1 2">
    <name type="scientific">[Candida] jaroonii</name>
    <dbReference type="NCBI Taxonomy" id="467808"/>
    <lineage>
        <taxon>Eukaryota</taxon>
        <taxon>Fungi</taxon>
        <taxon>Dikarya</taxon>
        <taxon>Ascomycota</taxon>
        <taxon>Saccharomycotina</taxon>
        <taxon>Pichiomycetes</taxon>
        <taxon>Debaryomycetaceae</taxon>
        <taxon>Yamadazyma</taxon>
    </lineage>
</organism>
<proteinExistence type="predicted"/>
<sequence>MSNTNINEPQPRGKLRNSMIENEHGFSYESAAKEIEQEKKMVAALKRLSIGNMMNYDPDLPNNDEIEFQFQFSDNNKLDDRIRRDKSPSRSPSPSISPSKISPVKSTKSSNSSHSPSPSRLSRSNSLKDSSFNISTTIDDSLDDSETLDTEELLWVPANLHPEVDPENYKNHVHTTVEELMERQISRKNSLKRGSSLSKSISRHDSTKENDDPQISPSKDEGSLRTPSSNSSSPSPNKELSPRPESNRYSNPSLRDLSNELQHLSKLAGRNSTDAVTVARTLSASSLGYTDVERLAIDELNSSPRSSQSSIDDFYDPSSPASQRTYDELSFPYETNPNANDTFDLAQDFALKRSKRVDYRNQPLPQAPGSKLQTGKADKLANLRTGLTNDPSLQPQFTNYRQNHPVKHERHRGYQAHSETPSVSSKSSSHKSRSHRNSQALFTYGETNLDYSKDSPYGSVVPISPLEEKLPSTKYSQHNLTAKRLSHVKITPQQQAQLSGRNPTSRSSSSKNIPQLQPHAQIHPQSSQHSQPQQLSQQPQPQQLPPQPQPQGHRSSSRSPSGGSQHSEGYNNYPYQQVIYSGTPKSRHRNGYVNQNYHGHQQHSHQHSHQHKHSQQGQQPMQRQGQRVPSDKRPDMRQRPSMRNMGSGQIQGQPPQGQVPQGQVPQGQVPQGQPQDQRQLQHQGKVHQSGPQGYQQMPYGQKPQSQVPHKVYMQKRSHSHNHLSQQSQQSQHQSRNSSRNVDVPTTSVESLPDLSKLQNAPVVQQVQQFPQVSQSEELSQGHQTSPEEKHGMIRHPSQSDYAEAKLEQTVRISPERKRPTKQETDMKSRQLNENLNLLRSEINDFKESLSRNDKISETPVSIESSDVDTSDFSFERTYPEINLEEQSDAEKETLEKNNVLDEQETLNETDDDQTKNTVDEIDFHEISDQSSIDVSPTEKHEESSGLDNLMMKNRSNQSLVSNDSNISASSLKQSPTKPLKKKKSWPWMKNIDKSDNHHSQRSVSASTVELATVPESKAISSRSVSSPEVFHKEANEPTKKEKELKAKEEAKLKKKKENIGKENVISKLFKRKRSNSVSVMEEKTKPVEESEKMERIDSPVSVESQSPVEVSDYESDLETKKSVPSLNKKSSGIFKKKNKKEESKSKLGLKLLKSSSSNSLNEHIKEKDDPMEGIEVEQKEPEMEVQKEKVEKKVEKKSEKKGEKKTEKKDTEKKLEKKASIDKKKKPKDEKKAQIEEKEANVEGKLEDEEEKPLQTTLEVQEKLKKSIKRTSKANQPIEFTDSAFGFPLPPPSPSTLVMLDYRFPVHVERAIYRLSHLKLANPKRSLREQVLLSNFMYAYLNLVDHTLHLEQQMNESMTESNDEDNDKESNLPEEEMDDNLNFNNNDEVMTQELLVDSLDLDIEMSKSSVYT</sequence>
<gene>
    <name evidence="1" type="ORF">CLIB1444_11S02344</name>
</gene>
<protein>
    <submittedName>
        <fullName evidence="1">Uncharacterized protein</fullName>
    </submittedName>
</protein>
<dbReference type="Proteomes" id="UP001152531">
    <property type="component" value="Unassembled WGS sequence"/>
</dbReference>
<reference evidence="1" key="1">
    <citation type="submission" date="2022-06" db="EMBL/GenBank/DDBJ databases">
        <authorList>
            <person name="Legras J.-L."/>
            <person name="Devillers H."/>
            <person name="Grondin C."/>
        </authorList>
    </citation>
    <scope>NUCLEOTIDE SEQUENCE</scope>
    <source>
        <strain evidence="1">CLIB 1444</strain>
    </source>
</reference>
<evidence type="ECO:0000313" key="2">
    <source>
        <dbReference type="Proteomes" id="UP001152531"/>
    </source>
</evidence>
<dbReference type="EMBL" id="CALSDN010000011">
    <property type="protein sequence ID" value="CAH6722840.1"/>
    <property type="molecule type" value="Genomic_DNA"/>
</dbReference>
<accession>A0ACA9YCP7</accession>
<keyword evidence="2" id="KW-1185">Reference proteome</keyword>
<name>A0ACA9YCP7_9ASCO</name>
<comment type="caution">
    <text evidence="1">The sequence shown here is derived from an EMBL/GenBank/DDBJ whole genome shotgun (WGS) entry which is preliminary data.</text>
</comment>